<feature type="region of interest" description="Disordered" evidence="1">
    <location>
        <begin position="1"/>
        <end position="25"/>
    </location>
</feature>
<organism evidence="3 4">
    <name type="scientific">Sinisalibacter aestuarii</name>
    <dbReference type="NCBI Taxonomy" id="2949426"/>
    <lineage>
        <taxon>Bacteria</taxon>
        <taxon>Pseudomonadati</taxon>
        <taxon>Pseudomonadota</taxon>
        <taxon>Alphaproteobacteria</taxon>
        <taxon>Rhodobacterales</taxon>
        <taxon>Roseobacteraceae</taxon>
        <taxon>Sinisalibacter</taxon>
    </lineage>
</organism>
<name>A0ABQ5LQD9_9RHOB</name>
<gene>
    <name evidence="3" type="ORF">STA1M1_10940</name>
</gene>
<accession>A0ABQ5LQD9</accession>
<comment type="caution">
    <text evidence="3">The sequence shown here is derived from an EMBL/GenBank/DDBJ whole genome shotgun (WGS) entry which is preliminary data.</text>
</comment>
<evidence type="ECO:0000313" key="4">
    <source>
        <dbReference type="Proteomes" id="UP001144205"/>
    </source>
</evidence>
<evidence type="ECO:0000256" key="2">
    <source>
        <dbReference type="SAM" id="Phobius"/>
    </source>
</evidence>
<keyword evidence="2" id="KW-0812">Transmembrane</keyword>
<evidence type="ECO:0000313" key="3">
    <source>
        <dbReference type="EMBL" id="GKY87225.1"/>
    </source>
</evidence>
<dbReference type="EMBL" id="BROH01000002">
    <property type="protein sequence ID" value="GKY87225.1"/>
    <property type="molecule type" value="Genomic_DNA"/>
</dbReference>
<evidence type="ECO:0000256" key="1">
    <source>
        <dbReference type="SAM" id="MobiDB-lite"/>
    </source>
</evidence>
<proteinExistence type="predicted"/>
<sequence length="79" mass="8227">MEMSSHPDPTHAKAHSLPGEPHNRDMSNPGEVWAFVLAVVLLAVLGLAFAIAGLAGVGTVMVALVPVIYIVLITISVGR</sequence>
<protein>
    <submittedName>
        <fullName evidence="3">Uncharacterized protein</fullName>
    </submittedName>
</protein>
<reference evidence="3" key="1">
    <citation type="journal article" date="2023" name="Int. J. Syst. Evol. Microbiol.">
        <title>Sinisalibacter aestuarii sp. nov., isolated from estuarine sediment of the Arakawa River.</title>
        <authorList>
            <person name="Arafat S.T."/>
            <person name="Hirano S."/>
            <person name="Sato A."/>
            <person name="Takeuchi K."/>
            <person name="Yasuda T."/>
            <person name="Terahara T."/>
            <person name="Hamada M."/>
            <person name="Kobayashi T."/>
        </authorList>
    </citation>
    <scope>NUCLEOTIDE SEQUENCE</scope>
    <source>
        <strain evidence="3">B-399</strain>
    </source>
</reference>
<keyword evidence="2" id="KW-0472">Membrane</keyword>
<keyword evidence="2" id="KW-1133">Transmembrane helix</keyword>
<dbReference type="Proteomes" id="UP001144205">
    <property type="component" value="Unassembled WGS sequence"/>
</dbReference>
<feature type="transmembrane region" description="Helical" evidence="2">
    <location>
        <begin position="60"/>
        <end position="78"/>
    </location>
</feature>
<feature type="transmembrane region" description="Helical" evidence="2">
    <location>
        <begin position="32"/>
        <end position="54"/>
    </location>
</feature>
<keyword evidence="4" id="KW-1185">Reference proteome</keyword>
<dbReference type="RefSeq" id="WP_281841217.1">
    <property type="nucleotide sequence ID" value="NZ_BROH01000002.1"/>
</dbReference>